<keyword evidence="4 7" id="KW-0833">Ubl conjugation pathway</keyword>
<evidence type="ECO:0000256" key="7">
    <source>
        <dbReference type="RuleBase" id="RU362109"/>
    </source>
</evidence>
<dbReference type="AlphaFoldDB" id="A0A7S3A9S2"/>
<evidence type="ECO:0000259" key="8">
    <source>
        <dbReference type="PROSITE" id="PS50127"/>
    </source>
</evidence>
<evidence type="ECO:0000256" key="4">
    <source>
        <dbReference type="ARBA" id="ARBA00022786"/>
    </source>
</evidence>
<dbReference type="EC" id="2.3.2.23" evidence="1"/>
<dbReference type="CDD" id="cd23790">
    <property type="entry name" value="UBCc_UBE2A_2B"/>
    <property type="match status" value="1"/>
</dbReference>
<keyword evidence="3 7" id="KW-0547">Nucleotide-binding</keyword>
<dbReference type="GO" id="GO:0005524">
    <property type="term" value="F:ATP binding"/>
    <property type="evidence" value="ECO:0007669"/>
    <property type="project" value="UniProtKB-UniRule"/>
</dbReference>
<dbReference type="PROSITE" id="PS00183">
    <property type="entry name" value="UBC_1"/>
    <property type="match status" value="1"/>
</dbReference>
<dbReference type="Pfam" id="PF00179">
    <property type="entry name" value="UQ_con"/>
    <property type="match status" value="1"/>
</dbReference>
<proteinExistence type="inferred from homology"/>
<dbReference type="PROSITE" id="PS50127">
    <property type="entry name" value="UBC_2"/>
    <property type="match status" value="1"/>
</dbReference>
<feature type="active site" description="Glycyl thioester intermediate" evidence="6">
    <location>
        <position position="88"/>
    </location>
</feature>
<dbReference type="GO" id="GO:0006281">
    <property type="term" value="P:DNA repair"/>
    <property type="evidence" value="ECO:0007669"/>
    <property type="project" value="UniProtKB-ARBA"/>
</dbReference>
<keyword evidence="2" id="KW-0808">Transferase</keyword>
<dbReference type="InterPro" id="IPR023313">
    <property type="entry name" value="UBQ-conjugating_AS"/>
</dbReference>
<dbReference type="EMBL" id="HBHW01044111">
    <property type="protein sequence ID" value="CAE0066177.1"/>
    <property type="molecule type" value="Transcribed_RNA"/>
</dbReference>
<dbReference type="GO" id="GO:0061631">
    <property type="term" value="F:ubiquitin conjugating enzyme activity"/>
    <property type="evidence" value="ECO:0007669"/>
    <property type="project" value="UniProtKB-EC"/>
</dbReference>
<comment type="similarity">
    <text evidence="7">Belongs to the ubiquitin-conjugating enzyme family.</text>
</comment>
<dbReference type="Gene3D" id="3.10.110.10">
    <property type="entry name" value="Ubiquitin Conjugating Enzyme"/>
    <property type="match status" value="1"/>
</dbReference>
<evidence type="ECO:0000256" key="3">
    <source>
        <dbReference type="ARBA" id="ARBA00022741"/>
    </source>
</evidence>
<evidence type="ECO:0000256" key="2">
    <source>
        <dbReference type="ARBA" id="ARBA00022679"/>
    </source>
</evidence>
<dbReference type="SMART" id="SM00212">
    <property type="entry name" value="UBCc"/>
    <property type="match status" value="1"/>
</dbReference>
<reference evidence="9" key="1">
    <citation type="submission" date="2021-01" db="EMBL/GenBank/DDBJ databases">
        <authorList>
            <person name="Corre E."/>
            <person name="Pelletier E."/>
            <person name="Niang G."/>
            <person name="Scheremetjew M."/>
            <person name="Finn R."/>
            <person name="Kale V."/>
            <person name="Holt S."/>
            <person name="Cochrane G."/>
            <person name="Meng A."/>
            <person name="Brown T."/>
            <person name="Cohen L."/>
        </authorList>
    </citation>
    <scope>NUCLEOTIDE SEQUENCE</scope>
    <source>
        <strain evidence="9">CCMP 769</strain>
    </source>
</reference>
<accession>A0A7S3A9S2</accession>
<protein>
    <recommendedName>
        <fullName evidence="1">E2 ubiquitin-conjugating enzyme</fullName>
        <ecNumber evidence="1">2.3.2.23</ecNumber>
    </recommendedName>
</protein>
<dbReference type="PANTHER" id="PTHR24067">
    <property type="entry name" value="UBIQUITIN-CONJUGATING ENZYME E2"/>
    <property type="match status" value="1"/>
</dbReference>
<dbReference type="InterPro" id="IPR050113">
    <property type="entry name" value="Ub_conjugating_enzyme"/>
</dbReference>
<dbReference type="InterPro" id="IPR016135">
    <property type="entry name" value="UBQ-conjugating_enzyme/RWD"/>
</dbReference>
<feature type="domain" description="UBC core" evidence="8">
    <location>
        <begin position="4"/>
        <end position="150"/>
    </location>
</feature>
<gene>
    <name evidence="9" type="ORF">RMAR00112_LOCUS34249</name>
</gene>
<organism evidence="9">
    <name type="scientific">Rhodosorus marinus</name>
    <dbReference type="NCBI Taxonomy" id="101924"/>
    <lineage>
        <taxon>Eukaryota</taxon>
        <taxon>Rhodophyta</taxon>
        <taxon>Stylonematophyceae</taxon>
        <taxon>Stylonematales</taxon>
        <taxon>Stylonemataceae</taxon>
        <taxon>Rhodosorus</taxon>
    </lineage>
</organism>
<name>A0A7S3A9S2_9RHOD</name>
<sequence length="151" mass="16965">MSTPARRRLIRDFKVLKEDPPAGISGAPCENNIMKWNAVIFGPDDTAWEGGTFKLVLVFSEDYPKEAPLVKFVSKLFHPNVYADGGICLDILQNNWSPILDISAILTSIQSLLCDPNPNSPANSEAAKLFQENRREYERRVQAIVEESWNS</sequence>
<evidence type="ECO:0000256" key="5">
    <source>
        <dbReference type="ARBA" id="ARBA00022840"/>
    </source>
</evidence>
<dbReference type="SUPFAM" id="SSF54495">
    <property type="entry name" value="UBC-like"/>
    <property type="match status" value="1"/>
</dbReference>
<dbReference type="FunFam" id="3.10.110.10:FF:000004">
    <property type="entry name" value="Ubiquitin-conjugating enzyme E2 A"/>
    <property type="match status" value="1"/>
</dbReference>
<dbReference type="InterPro" id="IPR000608">
    <property type="entry name" value="UBC"/>
</dbReference>
<evidence type="ECO:0000256" key="1">
    <source>
        <dbReference type="ARBA" id="ARBA00012486"/>
    </source>
</evidence>
<keyword evidence="5 7" id="KW-0067">ATP-binding</keyword>
<evidence type="ECO:0000313" key="9">
    <source>
        <dbReference type="EMBL" id="CAE0066177.1"/>
    </source>
</evidence>
<evidence type="ECO:0000256" key="6">
    <source>
        <dbReference type="PROSITE-ProRule" id="PRU10133"/>
    </source>
</evidence>